<accession>A0ABQ3L0B4</accession>
<proteinExistence type="predicted"/>
<dbReference type="InterPro" id="IPR018506">
    <property type="entry name" value="Cyt_B5_heme-BS"/>
</dbReference>
<sequence>MTSQILRDAAGHPYAFIDHHPGGDQSIRTVDGVIGRYYAGMNYTMDLRRGTVIAKGNALQSLVAPKIY</sequence>
<dbReference type="Proteomes" id="UP000659697">
    <property type="component" value="Unassembled WGS sequence"/>
</dbReference>
<comment type="caution">
    <text evidence="1">The sequence shown here is derived from an EMBL/GenBank/DDBJ whole genome shotgun (WGS) entry which is preliminary data.</text>
</comment>
<dbReference type="PROSITE" id="PS00191">
    <property type="entry name" value="CYTOCHROME_B5_1"/>
    <property type="match status" value="1"/>
</dbReference>
<dbReference type="EMBL" id="BNAO01000008">
    <property type="protein sequence ID" value="GHG74273.1"/>
    <property type="molecule type" value="Genomic_DNA"/>
</dbReference>
<dbReference type="RefSeq" id="WP_229585690.1">
    <property type="nucleotide sequence ID" value="NZ_BNAO01000008.1"/>
</dbReference>
<gene>
    <name evidence="1" type="ORF">GCM10010919_27630</name>
</gene>
<organism evidence="1 2">
    <name type="scientific">Alishewanella longhuensis</name>
    <dbReference type="NCBI Taxonomy" id="1091037"/>
    <lineage>
        <taxon>Bacteria</taxon>
        <taxon>Pseudomonadati</taxon>
        <taxon>Pseudomonadota</taxon>
        <taxon>Gammaproteobacteria</taxon>
        <taxon>Alteromonadales</taxon>
        <taxon>Alteromonadaceae</taxon>
        <taxon>Alishewanella</taxon>
    </lineage>
</organism>
<protein>
    <submittedName>
        <fullName evidence="1">Uncharacterized protein</fullName>
    </submittedName>
</protein>
<name>A0ABQ3L0B4_9ALTE</name>
<reference evidence="2" key="1">
    <citation type="journal article" date="2019" name="Int. J. Syst. Evol. Microbiol.">
        <title>The Global Catalogue of Microorganisms (GCM) 10K type strain sequencing project: providing services to taxonomists for standard genome sequencing and annotation.</title>
        <authorList>
            <consortium name="The Broad Institute Genomics Platform"/>
            <consortium name="The Broad Institute Genome Sequencing Center for Infectious Disease"/>
            <person name="Wu L."/>
            <person name="Ma J."/>
        </authorList>
    </citation>
    <scope>NUCLEOTIDE SEQUENCE [LARGE SCALE GENOMIC DNA]</scope>
    <source>
        <strain evidence="2">CGMCC 1.7003</strain>
    </source>
</reference>
<evidence type="ECO:0000313" key="1">
    <source>
        <dbReference type="EMBL" id="GHG74273.1"/>
    </source>
</evidence>
<keyword evidence="2" id="KW-1185">Reference proteome</keyword>
<evidence type="ECO:0000313" key="2">
    <source>
        <dbReference type="Proteomes" id="UP000659697"/>
    </source>
</evidence>